<proteinExistence type="predicted"/>
<keyword evidence="2" id="KW-1185">Reference proteome</keyword>
<protein>
    <submittedName>
        <fullName evidence="1">Ferritin-like domain-containing protein</fullName>
    </submittedName>
</protein>
<dbReference type="CDD" id="cd00657">
    <property type="entry name" value="Ferritin_like"/>
    <property type="match status" value="1"/>
</dbReference>
<dbReference type="Proteomes" id="UP000320513">
    <property type="component" value="Unassembled WGS sequence"/>
</dbReference>
<organism evidence="1 2">
    <name type="scientific">Mycobacterium helveticum</name>
    <dbReference type="NCBI Taxonomy" id="2592811"/>
    <lineage>
        <taxon>Bacteria</taxon>
        <taxon>Bacillati</taxon>
        <taxon>Actinomycetota</taxon>
        <taxon>Actinomycetes</taxon>
        <taxon>Mycobacteriales</taxon>
        <taxon>Mycobacteriaceae</taxon>
        <taxon>Mycobacterium</taxon>
    </lineage>
</organism>
<dbReference type="EMBL" id="VMQU01000027">
    <property type="protein sequence ID" value="TVS90606.1"/>
    <property type="molecule type" value="Genomic_DNA"/>
</dbReference>
<evidence type="ECO:0000313" key="2">
    <source>
        <dbReference type="Proteomes" id="UP000320513"/>
    </source>
</evidence>
<evidence type="ECO:0000313" key="1">
    <source>
        <dbReference type="EMBL" id="TVS90606.1"/>
    </source>
</evidence>
<sequence length="373" mass="42439">MAAYEKKFREDNTIWAELLQENLDRLGRGSFSLHWMNTDKANWGVRARPSSRGLTYTDINRPPAYGTLPEHTTWRNFAPRGSVREPYVDQMPTIDAYDILDKKEAWADNVMTLYEEAKARQWNSTSDIPWNELEPASEDLEKAACQLATSLTEVEFVAGDFPSRWVYRTSPDFYEVKNFLVTQMMDEARHMEVFRKRALAGGGGLLHASPALEWALKAILESPSHTQGTFLLNVLGEGLVLTIFRAGEYLSKTHVDKEIFRRCMQDEARHVSYGTLELKNFLDSSTDREKALSDMHRFADLGEQIILTALSSPGLLEPLAVLMGGGVDKIDEGMEGVSFLWGTIIEEYLQRCERAGFDRREKVTIPLEMPWTA</sequence>
<name>A0A557XWZ1_9MYCO</name>
<dbReference type="AlphaFoldDB" id="A0A557XWZ1"/>
<dbReference type="InterPro" id="IPR012348">
    <property type="entry name" value="RNR-like"/>
</dbReference>
<reference evidence="1 2" key="1">
    <citation type="submission" date="2019-07" db="EMBL/GenBank/DDBJ databases">
        <title>New Mycobacterium species.</title>
        <authorList>
            <person name="Tortoli E."/>
            <person name="Ghielmetti G."/>
            <person name="Friedel U."/>
            <person name="Trovato A."/>
        </authorList>
    </citation>
    <scope>NUCLEOTIDE SEQUENCE [LARGE SCALE GENOMIC DNA]</scope>
    <source>
        <strain evidence="1 2">16-83</strain>
    </source>
</reference>
<accession>A0A557XWZ1</accession>
<dbReference type="SUPFAM" id="SSF47240">
    <property type="entry name" value="Ferritin-like"/>
    <property type="match status" value="1"/>
</dbReference>
<dbReference type="Gene3D" id="1.10.620.20">
    <property type="entry name" value="Ribonucleotide Reductase, subunit A"/>
    <property type="match status" value="1"/>
</dbReference>
<dbReference type="GO" id="GO:0016491">
    <property type="term" value="F:oxidoreductase activity"/>
    <property type="evidence" value="ECO:0007669"/>
    <property type="project" value="InterPro"/>
</dbReference>
<dbReference type="InterPro" id="IPR009078">
    <property type="entry name" value="Ferritin-like_SF"/>
</dbReference>
<dbReference type="OrthoDB" id="5500270at2"/>
<comment type="caution">
    <text evidence="1">The sequence shown here is derived from an EMBL/GenBank/DDBJ whole genome shotgun (WGS) entry which is preliminary data.</text>
</comment>
<gene>
    <name evidence="1" type="ORF">FPZ47_08705</name>
</gene>